<proteinExistence type="predicted"/>
<keyword evidence="1" id="KW-0808">Transferase</keyword>
<dbReference type="Pfam" id="PF13427">
    <property type="entry name" value="AadA_C"/>
    <property type="match status" value="1"/>
</dbReference>
<dbReference type="AlphaFoldDB" id="A0A0G0VP54"/>
<organism evidence="4 5">
    <name type="scientific">candidate division WWE3 bacterium GW2011_GWC2_41_23</name>
    <dbReference type="NCBI Taxonomy" id="1619123"/>
    <lineage>
        <taxon>Bacteria</taxon>
        <taxon>Katanobacteria</taxon>
    </lineage>
</organism>
<evidence type="ECO:0000313" key="4">
    <source>
        <dbReference type="EMBL" id="KKS02725.1"/>
    </source>
</evidence>
<comment type="caution">
    <text evidence="4">The sequence shown here is derived from an EMBL/GenBank/DDBJ whole genome shotgun (WGS) entry which is preliminary data.</text>
</comment>
<evidence type="ECO:0000256" key="1">
    <source>
        <dbReference type="ARBA" id="ARBA00022679"/>
    </source>
</evidence>
<dbReference type="CDD" id="cd05403">
    <property type="entry name" value="NT_KNTase_like"/>
    <property type="match status" value="1"/>
</dbReference>
<sequence length="308" mass="35996">MAQARRRRAGVEQKFSRILCVTKSLSPSQFIMKTNNLKTQYPELDSVMAKLAKNLQNVLGENFVGLYLQGSLVLGDFDLTSDVDFIVVVNKELTEEEVKKVQYVHTNTYNQDNRWVKRLEYSYFPKNILRKTSSPFPITNDQKNKELWYFNNGHPTIERSDHCNTLVTRWTVREKGKAVIGPDPKSLIEPISPNTLRREIKDTLIGWGEYLLKNPKQYENRFYQSYLVLNFCRILHDLDKGEISSKLVGITWAKVNLDSKWIPLIDYCWEERKDTSISVKQPAKPEIYKQSLQFVKYAVEEGKRYIVN</sequence>
<evidence type="ECO:0000259" key="3">
    <source>
        <dbReference type="Pfam" id="PF13427"/>
    </source>
</evidence>
<dbReference type="InterPro" id="IPR025184">
    <property type="entry name" value="AadA_C"/>
</dbReference>
<dbReference type="Proteomes" id="UP000033947">
    <property type="component" value="Unassembled WGS sequence"/>
</dbReference>
<evidence type="ECO:0000313" key="5">
    <source>
        <dbReference type="Proteomes" id="UP000033947"/>
    </source>
</evidence>
<dbReference type="Pfam" id="PF01909">
    <property type="entry name" value="NTP_transf_2"/>
    <property type="match status" value="1"/>
</dbReference>
<evidence type="ECO:0008006" key="6">
    <source>
        <dbReference type="Google" id="ProtNLM"/>
    </source>
</evidence>
<gene>
    <name evidence="4" type="ORF">UU55_C0012G0048</name>
</gene>
<feature type="domain" description="Polymerase nucleotidyl transferase" evidence="2">
    <location>
        <begin position="64"/>
        <end position="104"/>
    </location>
</feature>
<reference evidence="4 5" key="1">
    <citation type="journal article" date="2015" name="Nature">
        <title>rRNA introns, odd ribosomes, and small enigmatic genomes across a large radiation of phyla.</title>
        <authorList>
            <person name="Brown C.T."/>
            <person name="Hug L.A."/>
            <person name="Thomas B.C."/>
            <person name="Sharon I."/>
            <person name="Castelle C.J."/>
            <person name="Singh A."/>
            <person name="Wilkins M.J."/>
            <person name="Williams K.H."/>
            <person name="Banfield J.F."/>
        </authorList>
    </citation>
    <scope>NUCLEOTIDE SEQUENCE [LARGE SCALE GENOMIC DNA]</scope>
</reference>
<evidence type="ECO:0000259" key="2">
    <source>
        <dbReference type="Pfam" id="PF01909"/>
    </source>
</evidence>
<name>A0A0G0VP54_UNCKA</name>
<feature type="domain" description="Adenylyltransferase AadA C-terminal" evidence="3">
    <location>
        <begin position="187"/>
        <end position="277"/>
    </location>
</feature>
<accession>A0A0G0VP54</accession>
<dbReference type="InterPro" id="IPR002934">
    <property type="entry name" value="Polymerase_NTP_transf_dom"/>
</dbReference>
<dbReference type="InterPro" id="IPR043519">
    <property type="entry name" value="NT_sf"/>
</dbReference>
<dbReference type="SUPFAM" id="SSF81301">
    <property type="entry name" value="Nucleotidyltransferase"/>
    <property type="match status" value="1"/>
</dbReference>
<dbReference type="Gene3D" id="3.30.460.10">
    <property type="entry name" value="Beta Polymerase, domain 2"/>
    <property type="match status" value="1"/>
</dbReference>
<dbReference type="EMBL" id="LCBB01000012">
    <property type="protein sequence ID" value="KKS02725.1"/>
    <property type="molecule type" value="Genomic_DNA"/>
</dbReference>
<protein>
    <recommendedName>
        <fullName evidence="6">Adenylyltransferase AadA C-terminal domain-containing protein</fullName>
    </recommendedName>
</protein>
<dbReference type="GO" id="GO:0016779">
    <property type="term" value="F:nucleotidyltransferase activity"/>
    <property type="evidence" value="ECO:0007669"/>
    <property type="project" value="InterPro"/>
</dbReference>